<evidence type="ECO:0000313" key="2">
    <source>
        <dbReference type="EMBL" id="MET8434406.1"/>
    </source>
</evidence>
<dbReference type="SUPFAM" id="SSF54637">
    <property type="entry name" value="Thioesterase/thiol ester dehydrase-isomerase"/>
    <property type="match status" value="1"/>
</dbReference>
<feature type="domain" description="A-factor biosynthesis hotdog" evidence="1">
    <location>
        <begin position="24"/>
        <end position="169"/>
    </location>
</feature>
<reference evidence="2 3" key="1">
    <citation type="submission" date="2024-06" db="EMBL/GenBank/DDBJ databases">
        <title>The Natural Products Discovery Center: Release of the First 8490 Sequenced Strains for Exploring Actinobacteria Biosynthetic Diversity.</title>
        <authorList>
            <person name="Kalkreuter E."/>
            <person name="Kautsar S.A."/>
            <person name="Yang D."/>
            <person name="Bader C.D."/>
            <person name="Teijaro C.N."/>
            <person name="Fluegel L."/>
            <person name="Davis C.M."/>
            <person name="Simpson J.R."/>
            <person name="Lauterbach L."/>
            <person name="Steele A.D."/>
            <person name="Gui C."/>
            <person name="Meng S."/>
            <person name="Li G."/>
            <person name="Viehrig K."/>
            <person name="Ye F."/>
            <person name="Su P."/>
            <person name="Kiefer A.F."/>
            <person name="Nichols A."/>
            <person name="Cepeda A.J."/>
            <person name="Yan W."/>
            <person name="Fan B."/>
            <person name="Jiang Y."/>
            <person name="Adhikari A."/>
            <person name="Zheng C.-J."/>
            <person name="Schuster L."/>
            <person name="Cowan T.M."/>
            <person name="Smanski M.J."/>
            <person name="Chevrette M.G."/>
            <person name="De Carvalho L.P.S."/>
            <person name="Shen B."/>
        </authorList>
    </citation>
    <scope>NUCLEOTIDE SEQUENCE [LARGE SCALE GENOMIC DNA]</scope>
    <source>
        <strain evidence="2 3">NPDC005137</strain>
    </source>
</reference>
<dbReference type="Gene3D" id="2.40.160.210">
    <property type="entry name" value="Acyl-CoA thioesterase, double hotdog domain"/>
    <property type="match status" value="1"/>
</dbReference>
<feature type="domain" description="A-factor biosynthesis hotdog" evidence="1">
    <location>
        <begin position="202"/>
        <end position="312"/>
    </location>
</feature>
<dbReference type="EMBL" id="JBEXIP010000011">
    <property type="protein sequence ID" value="MET8434406.1"/>
    <property type="molecule type" value="Genomic_DNA"/>
</dbReference>
<dbReference type="NCBIfam" id="NF041195">
    <property type="entry name" value="ScbA_BarX_GamBu"/>
    <property type="match status" value="1"/>
</dbReference>
<dbReference type="InterPro" id="IPR042171">
    <property type="entry name" value="Acyl-CoA_hotdog"/>
</dbReference>
<name>A0ABV2U980_9ACTN</name>
<comment type="caution">
    <text evidence="2">The sequence shown here is derived from an EMBL/GenBank/DDBJ whole genome shotgun (WGS) entry which is preliminary data.</text>
</comment>
<evidence type="ECO:0000313" key="3">
    <source>
        <dbReference type="Proteomes" id="UP001550044"/>
    </source>
</evidence>
<dbReference type="RefSeq" id="WP_356710003.1">
    <property type="nucleotide sequence ID" value="NZ_JBEXIP010000011.1"/>
</dbReference>
<gene>
    <name evidence="2" type="ORF">ABZV61_16710</name>
</gene>
<evidence type="ECO:0000259" key="1">
    <source>
        <dbReference type="Pfam" id="PF03756"/>
    </source>
</evidence>
<dbReference type="Pfam" id="PF03756">
    <property type="entry name" value="AfsA"/>
    <property type="match status" value="2"/>
</dbReference>
<proteinExistence type="predicted"/>
<organism evidence="2 3">
    <name type="scientific">Streptomyces sp. 900116325</name>
    <dbReference type="NCBI Taxonomy" id="3154295"/>
    <lineage>
        <taxon>Bacteria</taxon>
        <taxon>Bacillati</taxon>
        <taxon>Actinomycetota</taxon>
        <taxon>Actinomycetes</taxon>
        <taxon>Kitasatosporales</taxon>
        <taxon>Streptomycetaceae</taxon>
        <taxon>Streptomyces</taxon>
    </lineage>
</organism>
<sequence>MVQLVSRTASVPPKGRQAEFPRQLVHRSDPEDVFPTGWTRQTDTQFSVSARWPSAHRFFAPVAGRYQDPLLIAETMRQTTMLLAHAEFDVPVGDQFVMWELGYISSPERLALDAHPEHPDHPDGSWDITVDVACSRIKRRGRGLGAMSLELLLHRSGTRIATGGGRISCTSAKAYERLRGNRRAGTGALVPLLPSVAPREAGRDSERDVVLAPTPRQGLWRLRLDTGHPTLFGRPNDHVPGVLLLEAARQAANAVRPGRAFLPVSLEAAFLRYVELDRPCWIEAWIVPADTRSTTRVHVRATQDGETVFTSTLDSPDRTEEAQGIRS</sequence>
<keyword evidence="3" id="KW-1185">Reference proteome</keyword>
<dbReference type="InterPro" id="IPR005509">
    <property type="entry name" value="AfsA_hotdog_dom"/>
</dbReference>
<dbReference type="InterPro" id="IPR047757">
    <property type="entry name" value="AfsA-like"/>
</dbReference>
<accession>A0ABV2U980</accession>
<protein>
    <submittedName>
        <fullName evidence="2">ScbA/BarX family gamma-butyrolactone biosynthesis protein</fullName>
    </submittedName>
</protein>
<dbReference type="InterPro" id="IPR029069">
    <property type="entry name" value="HotDog_dom_sf"/>
</dbReference>
<dbReference type="Proteomes" id="UP001550044">
    <property type="component" value="Unassembled WGS sequence"/>
</dbReference>